<organism evidence="1 2">
    <name type="scientific">Muiribacterium halophilum</name>
    <dbReference type="NCBI Taxonomy" id="2053465"/>
    <lineage>
        <taxon>Bacteria</taxon>
        <taxon>Candidatus Muiribacteriota</taxon>
        <taxon>Candidatus Muiribacteriia</taxon>
        <taxon>Candidatus Muiribacteriales</taxon>
        <taxon>Candidatus Muiribacteriaceae</taxon>
        <taxon>Candidatus Muiribacterium</taxon>
    </lineage>
</organism>
<evidence type="ECO:0000313" key="1">
    <source>
        <dbReference type="EMBL" id="PLX19728.1"/>
    </source>
</evidence>
<evidence type="ECO:0000313" key="2">
    <source>
        <dbReference type="Proteomes" id="UP000234857"/>
    </source>
</evidence>
<proteinExistence type="predicted"/>
<name>A0A2N5ZM13_MUIH1</name>
<protein>
    <submittedName>
        <fullName evidence="1">Uncharacterized protein</fullName>
    </submittedName>
</protein>
<dbReference type="Proteomes" id="UP000234857">
    <property type="component" value="Unassembled WGS sequence"/>
</dbReference>
<gene>
    <name evidence="1" type="ORF">C0601_01155</name>
</gene>
<dbReference type="AlphaFoldDB" id="A0A2N5ZM13"/>
<dbReference type="InterPro" id="IPR011990">
    <property type="entry name" value="TPR-like_helical_dom_sf"/>
</dbReference>
<accession>A0A2N5ZM13</accession>
<dbReference type="EMBL" id="PKTG01000020">
    <property type="protein sequence ID" value="PLX19728.1"/>
    <property type="molecule type" value="Genomic_DNA"/>
</dbReference>
<dbReference type="Gene3D" id="1.25.40.10">
    <property type="entry name" value="Tetratricopeptide repeat domain"/>
    <property type="match status" value="1"/>
</dbReference>
<dbReference type="SUPFAM" id="SSF48452">
    <property type="entry name" value="TPR-like"/>
    <property type="match status" value="1"/>
</dbReference>
<comment type="caution">
    <text evidence="1">The sequence shown here is derived from an EMBL/GenBank/DDBJ whole genome shotgun (WGS) entry which is preliminary data.</text>
</comment>
<reference evidence="1 2" key="1">
    <citation type="submission" date="2017-11" db="EMBL/GenBank/DDBJ databases">
        <title>Genome-resolved metagenomics identifies genetic mobility, metabolic interactions, and unexpected diversity in perchlorate-reducing communities.</title>
        <authorList>
            <person name="Barnum T.P."/>
            <person name="Figueroa I.A."/>
            <person name="Carlstrom C.I."/>
            <person name="Lucas L.N."/>
            <person name="Engelbrektson A.L."/>
            <person name="Coates J.D."/>
        </authorList>
    </citation>
    <scope>NUCLEOTIDE SEQUENCE [LARGE SCALE GENOMIC DNA]</scope>
    <source>
        <strain evidence="1">BM706</strain>
    </source>
</reference>
<sequence length="359" mass="43287">MSSYFCHYDKMPEICKNCFMYLELTEEFKSELEEWAIDRGLPVLYSSNPKYSTDVDELVNIANKRVRENNLEDVENIILRALQLSPLNEKALRGLAIYYRKSGKEELAIRYMKKLLKEYEKDKYKEELAYVYDDFNKDNNAFEIYKELYLNKKNTKYLINMIDLGIRKRERYFLEYTLKIIFEEKIKDKECLKNIIDIYYLAHDILEENMFKKTYVNLKELLVFSEKIDSDFFFKFFYLKRELGIKGIDKNLLRIIEKYEDIIKENNIIELLISEKGDVKNSLDNIILIVRRFIKEEISFAASILKEAMKPEDVYKVLVRLDISDKKKKQEYIKHFLKENDLKLSYMIYNLKSKIIPFK</sequence>